<dbReference type="AlphaFoldDB" id="A0A1Z3HTH4"/>
<dbReference type="EC" id="2.2.1.2" evidence="2"/>
<dbReference type="GO" id="GO:0004801">
    <property type="term" value="F:transaldolase activity"/>
    <property type="evidence" value="ECO:0007669"/>
    <property type="project" value="UniProtKB-EC"/>
</dbReference>
<dbReference type="OrthoDB" id="9807051at2"/>
<dbReference type="KEGG" id="hhg:XM38_045650"/>
<dbReference type="GO" id="GO:0005975">
    <property type="term" value="P:carbohydrate metabolic process"/>
    <property type="evidence" value="ECO:0007669"/>
    <property type="project" value="InterPro"/>
</dbReference>
<dbReference type="EMBL" id="CP021983">
    <property type="protein sequence ID" value="ASC73594.1"/>
    <property type="molecule type" value="Genomic_DNA"/>
</dbReference>
<proteinExistence type="predicted"/>
<dbReference type="InterPro" id="IPR013785">
    <property type="entry name" value="Aldolase_TIM"/>
</dbReference>
<reference evidence="2 3" key="1">
    <citation type="journal article" date="2016" name="Biochim. Biophys. Acta">
        <title>Characterization of red-shifted phycobilisomes isolated from the chlorophyll f-containing cyanobacterium Halomicronema hongdechloris.</title>
        <authorList>
            <person name="Li Y."/>
            <person name="Lin Y."/>
            <person name="Garvey C.J."/>
            <person name="Birch D."/>
            <person name="Corkery R.W."/>
            <person name="Loughlin P.C."/>
            <person name="Scheer H."/>
            <person name="Willows R.D."/>
            <person name="Chen M."/>
        </authorList>
    </citation>
    <scope>NUCLEOTIDE SEQUENCE [LARGE SCALE GENOMIC DNA]</scope>
    <source>
        <strain evidence="2 3">C2206</strain>
    </source>
</reference>
<dbReference type="InterPro" id="IPR001585">
    <property type="entry name" value="TAL/FSA"/>
</dbReference>
<dbReference type="STRING" id="1641165.XM38_23960"/>
<organism evidence="2 3">
    <name type="scientific">Halomicronema hongdechloris C2206</name>
    <dbReference type="NCBI Taxonomy" id="1641165"/>
    <lineage>
        <taxon>Bacteria</taxon>
        <taxon>Bacillati</taxon>
        <taxon>Cyanobacteriota</taxon>
        <taxon>Cyanophyceae</taxon>
        <taxon>Nodosilineales</taxon>
        <taxon>Nodosilineaceae</taxon>
        <taxon>Halomicronema</taxon>
    </lineage>
</organism>
<evidence type="ECO:0000313" key="3">
    <source>
        <dbReference type="Proteomes" id="UP000191901"/>
    </source>
</evidence>
<dbReference type="RefSeq" id="WP_088431046.1">
    <property type="nucleotide sequence ID" value="NZ_CP021983.2"/>
</dbReference>
<protein>
    <submittedName>
        <fullName evidence="2">Transaldolase</fullName>
        <ecNumber evidence="2">2.2.1.2</ecNumber>
    </submittedName>
</protein>
<keyword evidence="1" id="KW-0704">Schiff base</keyword>
<dbReference type="PANTHER" id="PTHR10683:SF40">
    <property type="entry name" value="FRUCTOSE-6-PHOSPHATE ALDOLASE 1-RELATED"/>
    <property type="match status" value="1"/>
</dbReference>
<accession>A0A1Z3HTH4</accession>
<dbReference type="Gene3D" id="3.20.20.70">
    <property type="entry name" value="Aldolase class I"/>
    <property type="match status" value="1"/>
</dbReference>
<gene>
    <name evidence="2" type="primary">talA_3</name>
    <name evidence="2" type="ORF">XM38_045650</name>
</gene>
<dbReference type="PANTHER" id="PTHR10683">
    <property type="entry name" value="TRANSALDOLASE"/>
    <property type="match status" value="1"/>
</dbReference>
<dbReference type="SUPFAM" id="SSF51569">
    <property type="entry name" value="Aldolase"/>
    <property type="match status" value="1"/>
</dbReference>
<dbReference type="Proteomes" id="UP000191901">
    <property type="component" value="Chromosome"/>
</dbReference>
<keyword evidence="3" id="KW-1185">Reference proteome</keyword>
<evidence type="ECO:0000256" key="1">
    <source>
        <dbReference type="ARBA" id="ARBA00023270"/>
    </source>
</evidence>
<dbReference type="Pfam" id="PF00923">
    <property type="entry name" value="TAL_FSA"/>
    <property type="match status" value="1"/>
</dbReference>
<keyword evidence="2" id="KW-0808">Transferase</keyword>
<evidence type="ECO:0000313" key="2">
    <source>
        <dbReference type="EMBL" id="ASC73594.1"/>
    </source>
</evidence>
<sequence length="231" mass="25078">MTAFLPAANSELRLYLDTADVEQWQTWLPTGVFYGVTTNPLLLERAQVPCHMQQMKDLAEQAFAWNLREVQMQAWGDSLEALVQIGRQLAAMDERIVVKVPSTQMGVEAAGQLIRAGVRVTLTAVYAAPQVLLAAALGAEYTAPYLGRIEDLGGDGRQALVQMQRALTGVNSPTRILVASIRRVEDLAYLAAQGLNTFTISAAIASQLFHIEATEAATADFERAARALGAY</sequence>
<name>A0A1Z3HTH4_9CYAN</name>